<dbReference type="RefSeq" id="WP_149058243.1">
    <property type="nucleotide sequence ID" value="NZ_VTHT01000009.1"/>
</dbReference>
<sequence>MTNKRYALYVEEGKYLESWSEETKKAKHTNDFNEATTFTSFEEADKEANKLNPDVVMVVEVTHLKPTIICC</sequence>
<name>A0AB74N8E7_LISMN</name>
<dbReference type="EMBL" id="VTIK01000010">
    <property type="protein sequence ID" value="TYU49449.1"/>
    <property type="molecule type" value="Genomic_DNA"/>
</dbReference>
<comment type="caution">
    <text evidence="1">The sequence shown here is derived from an EMBL/GenBank/DDBJ whole genome shotgun (WGS) entry which is preliminary data.</text>
</comment>
<dbReference type="AlphaFoldDB" id="A0AB74N8E7"/>
<reference evidence="1 2" key="1">
    <citation type="submission" date="2019-08" db="EMBL/GenBank/DDBJ databases">
        <title>Soil Listeria distribution.</title>
        <authorList>
            <person name="Liao J."/>
        </authorList>
    </citation>
    <scope>NUCLEOTIDE SEQUENCE [LARGE SCALE GENOMIC DNA]</scope>
    <source>
        <strain evidence="1 2">IN-RH-2-BL1</strain>
    </source>
</reference>
<proteinExistence type="predicted"/>
<accession>A0AB74N8E7</accession>
<evidence type="ECO:0000313" key="2">
    <source>
        <dbReference type="Proteomes" id="UP000322220"/>
    </source>
</evidence>
<organism evidence="1 2">
    <name type="scientific">Listeria monocytogenes</name>
    <dbReference type="NCBI Taxonomy" id="1639"/>
    <lineage>
        <taxon>Bacteria</taxon>
        <taxon>Bacillati</taxon>
        <taxon>Bacillota</taxon>
        <taxon>Bacilli</taxon>
        <taxon>Bacillales</taxon>
        <taxon>Listeriaceae</taxon>
        <taxon>Listeria</taxon>
    </lineage>
</organism>
<protein>
    <submittedName>
        <fullName evidence="1">Uncharacterized protein</fullName>
    </submittedName>
</protein>
<evidence type="ECO:0000313" key="1">
    <source>
        <dbReference type="EMBL" id="TYU49449.1"/>
    </source>
</evidence>
<gene>
    <name evidence="1" type="ORF">FZW98_14505</name>
</gene>
<dbReference type="Proteomes" id="UP000322220">
    <property type="component" value="Unassembled WGS sequence"/>
</dbReference>